<feature type="domain" description="Smf/DprA SLOG" evidence="2">
    <location>
        <begin position="84"/>
        <end position="292"/>
    </location>
</feature>
<dbReference type="GO" id="GO:0009294">
    <property type="term" value="P:DNA-mediated transformation"/>
    <property type="evidence" value="ECO:0007669"/>
    <property type="project" value="InterPro"/>
</dbReference>
<gene>
    <name evidence="4" type="primary">dprA</name>
    <name evidence="4" type="ORF">E7101_09005</name>
</gene>
<dbReference type="AlphaFoldDB" id="A0A9D5P0N3"/>
<dbReference type="PANTHER" id="PTHR43022">
    <property type="entry name" value="PROTEIN SMF"/>
    <property type="match status" value="1"/>
</dbReference>
<dbReference type="InterPro" id="IPR003488">
    <property type="entry name" value="DprA"/>
</dbReference>
<dbReference type="NCBIfam" id="TIGR00732">
    <property type="entry name" value="dprA"/>
    <property type="match status" value="1"/>
</dbReference>
<dbReference type="SUPFAM" id="SSF102405">
    <property type="entry name" value="MCP/YpsA-like"/>
    <property type="match status" value="1"/>
</dbReference>
<protein>
    <submittedName>
        <fullName evidence="4">DNA-protecting protein DprA</fullName>
    </submittedName>
</protein>
<name>A0A9D5P0N3_XYLRU</name>
<dbReference type="InterPro" id="IPR057666">
    <property type="entry name" value="DrpA_SLOG"/>
</dbReference>
<proteinExistence type="inferred from homology"/>
<dbReference type="Proteomes" id="UP000806522">
    <property type="component" value="Unassembled WGS sequence"/>
</dbReference>
<dbReference type="InterPro" id="IPR036388">
    <property type="entry name" value="WH-like_DNA-bd_sf"/>
</dbReference>
<evidence type="ECO:0000256" key="1">
    <source>
        <dbReference type="ARBA" id="ARBA00006525"/>
    </source>
</evidence>
<organism evidence="4 5">
    <name type="scientific">Xylanibacter ruminicola</name>
    <name type="common">Prevotella ruminicola</name>
    <dbReference type="NCBI Taxonomy" id="839"/>
    <lineage>
        <taxon>Bacteria</taxon>
        <taxon>Pseudomonadati</taxon>
        <taxon>Bacteroidota</taxon>
        <taxon>Bacteroidia</taxon>
        <taxon>Bacteroidales</taxon>
        <taxon>Prevotellaceae</taxon>
        <taxon>Xylanibacter</taxon>
    </lineage>
</organism>
<dbReference type="EMBL" id="SUYC01000009">
    <property type="protein sequence ID" value="MBE6271075.1"/>
    <property type="molecule type" value="Genomic_DNA"/>
</dbReference>
<dbReference type="Gene3D" id="3.40.50.450">
    <property type="match status" value="1"/>
</dbReference>
<comment type="similarity">
    <text evidence="1">Belongs to the DprA/Smf family.</text>
</comment>
<evidence type="ECO:0000259" key="2">
    <source>
        <dbReference type="Pfam" id="PF02481"/>
    </source>
</evidence>
<comment type="caution">
    <text evidence="4">The sequence shown here is derived from an EMBL/GenBank/DDBJ whole genome shotgun (WGS) entry which is preliminary data.</text>
</comment>
<dbReference type="Pfam" id="PF17782">
    <property type="entry name" value="WHD_DprA"/>
    <property type="match status" value="1"/>
</dbReference>
<dbReference type="Gene3D" id="1.10.10.10">
    <property type="entry name" value="Winged helix-like DNA-binding domain superfamily/Winged helix DNA-binding domain"/>
    <property type="match status" value="1"/>
</dbReference>
<dbReference type="PANTHER" id="PTHR43022:SF1">
    <property type="entry name" value="PROTEIN SMF"/>
    <property type="match status" value="1"/>
</dbReference>
<feature type="domain" description="DprA winged helix" evidence="3">
    <location>
        <begin position="314"/>
        <end position="368"/>
    </location>
</feature>
<sequence length="374" mass="41705">MNQEIFYAMALTRLTNFNFQMALELYKAAGSAQALYEHRNDVGDLIDDCSPRLLTALKDWGDAMKRTEAEVKYMEEHQIRAFSLFDDDYPQRMLDCVDAPLVLYAQGNADLNQQRIISIVGTRHITSYGEDLTRKFISELHEMCPHVLIVSGLAYGVDICAHRHALANGYPTLGVLAHGLDQIYPYHHRDTAAEMIQHGGLMTEFMTQTNADKVNFVRRNRIVAGCADATIVIESAAKGGSLITAEIAQSYSRPVFAFPGNVGRPYSEGCNQLIRNNGAALITCAADFVEAMGWEDDMLRRRVLHAGIERQLFPELTDEEQRIVDLLQLSNDLQASVISVNVNLTISQVTSVLFQLELKGVVKAMAGGMYHLLM</sequence>
<evidence type="ECO:0000313" key="5">
    <source>
        <dbReference type="Proteomes" id="UP000806522"/>
    </source>
</evidence>
<accession>A0A9D5P0N3</accession>
<evidence type="ECO:0000259" key="3">
    <source>
        <dbReference type="Pfam" id="PF17782"/>
    </source>
</evidence>
<dbReference type="InterPro" id="IPR041614">
    <property type="entry name" value="DprA_WH"/>
</dbReference>
<reference evidence="4" key="1">
    <citation type="submission" date="2019-04" db="EMBL/GenBank/DDBJ databases">
        <title>Evolution of Biomass-Degrading Anaerobic Consortia Revealed by Metagenomics.</title>
        <authorList>
            <person name="Peng X."/>
        </authorList>
    </citation>
    <scope>NUCLEOTIDE SEQUENCE</scope>
    <source>
        <strain evidence="4">SIG140</strain>
    </source>
</reference>
<dbReference type="Pfam" id="PF02481">
    <property type="entry name" value="DNA_processg_A"/>
    <property type="match status" value="1"/>
</dbReference>
<evidence type="ECO:0000313" key="4">
    <source>
        <dbReference type="EMBL" id="MBE6271075.1"/>
    </source>
</evidence>